<dbReference type="Gene3D" id="3.30.420.10">
    <property type="entry name" value="Ribonuclease H-like superfamily/Ribonuclease H"/>
    <property type="match status" value="1"/>
</dbReference>
<dbReference type="Proteomes" id="UP001341840">
    <property type="component" value="Unassembled WGS sequence"/>
</dbReference>
<accession>A0ABU6W1M6</accession>
<dbReference type="Pfam" id="PF13456">
    <property type="entry name" value="RVT_3"/>
    <property type="match status" value="1"/>
</dbReference>
<evidence type="ECO:0000259" key="1">
    <source>
        <dbReference type="Pfam" id="PF13456"/>
    </source>
</evidence>
<gene>
    <name evidence="2" type="ORF">PIB30_108803</name>
</gene>
<reference evidence="2 3" key="1">
    <citation type="journal article" date="2023" name="Plants (Basel)">
        <title>Bridging the Gap: Combining Genomics and Transcriptomics Approaches to Understand Stylosanthes scabra, an Orphan Legume from the Brazilian Caatinga.</title>
        <authorList>
            <person name="Ferreira-Neto J.R.C."/>
            <person name="da Silva M.D."/>
            <person name="Binneck E."/>
            <person name="de Melo N.F."/>
            <person name="da Silva R.H."/>
            <person name="de Melo A.L.T.M."/>
            <person name="Pandolfi V."/>
            <person name="Bustamante F.O."/>
            <person name="Brasileiro-Vidal A.C."/>
            <person name="Benko-Iseppon A.M."/>
        </authorList>
    </citation>
    <scope>NUCLEOTIDE SEQUENCE [LARGE SCALE GENOMIC DNA]</scope>
    <source>
        <tissue evidence="2">Leaves</tissue>
    </source>
</reference>
<keyword evidence="3" id="KW-1185">Reference proteome</keyword>
<dbReference type="CDD" id="cd06222">
    <property type="entry name" value="RNase_H_like"/>
    <property type="match status" value="1"/>
</dbReference>
<dbReference type="PANTHER" id="PTHR47723:SF19">
    <property type="entry name" value="POLYNUCLEOTIDYL TRANSFERASE, RIBONUCLEASE H-LIKE SUPERFAMILY PROTEIN"/>
    <property type="match status" value="1"/>
</dbReference>
<name>A0ABU6W1M6_9FABA</name>
<dbReference type="EMBL" id="JASCZI010156266">
    <property type="protein sequence ID" value="MED6178565.1"/>
    <property type="molecule type" value="Genomic_DNA"/>
</dbReference>
<dbReference type="PANTHER" id="PTHR47723">
    <property type="entry name" value="OS05G0353850 PROTEIN"/>
    <property type="match status" value="1"/>
</dbReference>
<dbReference type="InterPro" id="IPR036397">
    <property type="entry name" value="RNaseH_sf"/>
</dbReference>
<dbReference type="InterPro" id="IPR002156">
    <property type="entry name" value="RNaseH_domain"/>
</dbReference>
<evidence type="ECO:0000313" key="2">
    <source>
        <dbReference type="EMBL" id="MED6178565.1"/>
    </source>
</evidence>
<evidence type="ECO:0000313" key="3">
    <source>
        <dbReference type="Proteomes" id="UP001341840"/>
    </source>
</evidence>
<dbReference type="SUPFAM" id="SSF53098">
    <property type="entry name" value="Ribonuclease H-like"/>
    <property type="match status" value="1"/>
</dbReference>
<dbReference type="InterPro" id="IPR012337">
    <property type="entry name" value="RNaseH-like_sf"/>
</dbReference>
<dbReference type="InterPro" id="IPR044730">
    <property type="entry name" value="RNase_H-like_dom_plant"/>
</dbReference>
<dbReference type="InterPro" id="IPR053151">
    <property type="entry name" value="RNase_H-like"/>
</dbReference>
<organism evidence="2 3">
    <name type="scientific">Stylosanthes scabra</name>
    <dbReference type="NCBI Taxonomy" id="79078"/>
    <lineage>
        <taxon>Eukaryota</taxon>
        <taxon>Viridiplantae</taxon>
        <taxon>Streptophyta</taxon>
        <taxon>Embryophyta</taxon>
        <taxon>Tracheophyta</taxon>
        <taxon>Spermatophyta</taxon>
        <taxon>Magnoliopsida</taxon>
        <taxon>eudicotyledons</taxon>
        <taxon>Gunneridae</taxon>
        <taxon>Pentapetalae</taxon>
        <taxon>rosids</taxon>
        <taxon>fabids</taxon>
        <taxon>Fabales</taxon>
        <taxon>Fabaceae</taxon>
        <taxon>Papilionoideae</taxon>
        <taxon>50 kb inversion clade</taxon>
        <taxon>dalbergioids sensu lato</taxon>
        <taxon>Dalbergieae</taxon>
        <taxon>Pterocarpus clade</taxon>
        <taxon>Stylosanthes</taxon>
    </lineage>
</organism>
<feature type="domain" description="RNase H type-1" evidence="1">
    <location>
        <begin position="36"/>
        <end position="92"/>
    </location>
</feature>
<protein>
    <recommendedName>
        <fullName evidence="1">RNase H type-1 domain-containing protein</fullName>
    </recommendedName>
</protein>
<feature type="non-terminal residue" evidence="2">
    <location>
        <position position="1"/>
    </location>
</feature>
<proteinExistence type="predicted"/>
<comment type="caution">
    <text evidence="2">The sequence shown here is derived from an EMBL/GenBank/DDBJ whole genome shotgun (WGS) entry which is preliminary data.</text>
</comment>
<feature type="non-terminal residue" evidence="2">
    <location>
        <position position="92"/>
    </location>
</feature>
<sequence>HSAREFSILPYNLSFASSPSVCLDWTPPPNSFVKLNCDGSIMTNGHLAGFGCPIRDSNGAWVMGCSGCVKDTNIVRCELMAIWHGLNLAWNQ</sequence>